<dbReference type="PANTHER" id="PTHR24276:SF96">
    <property type="entry name" value="PEPTIDASE S1 DOMAIN-CONTAINING PROTEIN"/>
    <property type="match status" value="1"/>
</dbReference>
<dbReference type="EMBL" id="KQ981153">
    <property type="protein sequence ID" value="KYN09025.1"/>
    <property type="molecule type" value="Genomic_DNA"/>
</dbReference>
<dbReference type="PRINTS" id="PR00722">
    <property type="entry name" value="CHYMOTRYPSIN"/>
</dbReference>
<dbReference type="InterPro" id="IPR050430">
    <property type="entry name" value="Peptidase_S1"/>
</dbReference>
<dbReference type="Gene3D" id="2.40.10.10">
    <property type="entry name" value="Trypsin-like serine proteases"/>
    <property type="match status" value="1"/>
</dbReference>
<keyword evidence="4" id="KW-0720">Serine protease</keyword>
<accession>A0A195D809</accession>
<evidence type="ECO:0000256" key="1">
    <source>
        <dbReference type="ARBA" id="ARBA00007664"/>
    </source>
</evidence>
<dbReference type="SMART" id="SM00020">
    <property type="entry name" value="Tryp_SPc"/>
    <property type="match status" value="1"/>
</dbReference>
<evidence type="ECO:0000313" key="8">
    <source>
        <dbReference type="EMBL" id="KYN09025.1"/>
    </source>
</evidence>
<keyword evidence="3" id="KW-0378">Hydrolase</keyword>
<dbReference type="FunFam" id="2.40.10.10:FF:000068">
    <property type="entry name" value="transmembrane protease serine 2"/>
    <property type="match status" value="1"/>
</dbReference>
<feature type="chain" id="PRO_5008270340" evidence="6">
    <location>
        <begin position="20"/>
        <end position="260"/>
    </location>
</feature>
<dbReference type="PANTHER" id="PTHR24276">
    <property type="entry name" value="POLYSERASE-RELATED"/>
    <property type="match status" value="1"/>
</dbReference>
<evidence type="ECO:0000256" key="3">
    <source>
        <dbReference type="ARBA" id="ARBA00022801"/>
    </source>
</evidence>
<evidence type="ECO:0000256" key="6">
    <source>
        <dbReference type="SAM" id="SignalP"/>
    </source>
</evidence>
<dbReference type="AlphaFoldDB" id="A0A195D809"/>
<dbReference type="SUPFAM" id="SSF50494">
    <property type="entry name" value="Trypsin-like serine proteases"/>
    <property type="match status" value="1"/>
</dbReference>
<keyword evidence="2" id="KW-0645">Protease</keyword>
<evidence type="ECO:0000256" key="4">
    <source>
        <dbReference type="ARBA" id="ARBA00022825"/>
    </source>
</evidence>
<dbReference type="STRING" id="471704.A0A195D809"/>
<comment type="similarity">
    <text evidence="1">Belongs to the peptidase S1 family.</text>
</comment>
<proteinExistence type="inferred from homology"/>
<protein>
    <submittedName>
        <fullName evidence="8">Chymotrypsin-1</fullName>
    </submittedName>
</protein>
<sequence>MRQLALAILQLSALAVVDSYRDETARLVNGKSTCIKENPHCASIKVLGEYMCGGNIISKQHILTAAHCVYSLYYNKTLLKSTTVVTGTTYLDKGGVTHKVEKVYFHERYDPHVLGVNDIGLIKLLNTIKFGPTQQRIMLPKSDIAFNENVMIAAWGRKGFEKPLHNNLQKLDMKVMLPTTCQDRYDKSSLIMRIDKNNFCTYIKNGIGLCNGDSGSGVIRKRDRKIVGLVSGGIPCAKGYPDIYTNVCRYVDWIQVKILL</sequence>
<dbReference type="InterPro" id="IPR001254">
    <property type="entry name" value="Trypsin_dom"/>
</dbReference>
<dbReference type="InterPro" id="IPR043504">
    <property type="entry name" value="Peptidase_S1_PA_chymotrypsin"/>
</dbReference>
<feature type="domain" description="Peptidase S1" evidence="7">
    <location>
        <begin position="27"/>
        <end position="259"/>
    </location>
</feature>
<dbReference type="GO" id="GO:0006508">
    <property type="term" value="P:proteolysis"/>
    <property type="evidence" value="ECO:0007669"/>
    <property type="project" value="UniProtKB-KW"/>
</dbReference>
<dbReference type="InterPro" id="IPR001314">
    <property type="entry name" value="Peptidase_S1A"/>
</dbReference>
<keyword evidence="5" id="KW-1015">Disulfide bond</keyword>
<keyword evidence="6" id="KW-0732">Signal</keyword>
<evidence type="ECO:0000256" key="5">
    <source>
        <dbReference type="ARBA" id="ARBA00023157"/>
    </source>
</evidence>
<evidence type="ECO:0000313" key="9">
    <source>
        <dbReference type="Proteomes" id="UP000078492"/>
    </source>
</evidence>
<feature type="signal peptide" evidence="6">
    <location>
        <begin position="1"/>
        <end position="19"/>
    </location>
</feature>
<dbReference type="InterPro" id="IPR018114">
    <property type="entry name" value="TRYPSIN_HIS"/>
</dbReference>
<keyword evidence="9" id="KW-1185">Reference proteome</keyword>
<dbReference type="InterPro" id="IPR009003">
    <property type="entry name" value="Peptidase_S1_PA"/>
</dbReference>
<gene>
    <name evidence="8" type="ORF">ALC57_18992</name>
</gene>
<dbReference type="GO" id="GO:0004252">
    <property type="term" value="F:serine-type endopeptidase activity"/>
    <property type="evidence" value="ECO:0007669"/>
    <property type="project" value="InterPro"/>
</dbReference>
<evidence type="ECO:0000256" key="2">
    <source>
        <dbReference type="ARBA" id="ARBA00022670"/>
    </source>
</evidence>
<dbReference type="Pfam" id="PF00089">
    <property type="entry name" value="Trypsin"/>
    <property type="match status" value="1"/>
</dbReference>
<evidence type="ECO:0000259" key="7">
    <source>
        <dbReference type="PROSITE" id="PS50240"/>
    </source>
</evidence>
<dbReference type="PROSITE" id="PS00134">
    <property type="entry name" value="TRYPSIN_HIS"/>
    <property type="match status" value="1"/>
</dbReference>
<name>A0A195D809_9HYME</name>
<reference evidence="8 9" key="1">
    <citation type="submission" date="2015-09" db="EMBL/GenBank/DDBJ databases">
        <title>Trachymyrmex cornetzi WGS genome.</title>
        <authorList>
            <person name="Nygaard S."/>
            <person name="Hu H."/>
            <person name="Boomsma J."/>
            <person name="Zhang G."/>
        </authorList>
    </citation>
    <scope>NUCLEOTIDE SEQUENCE [LARGE SCALE GENOMIC DNA]</scope>
    <source>
        <strain evidence="8">Tcor2-1</strain>
        <tissue evidence="8">Whole body</tissue>
    </source>
</reference>
<dbReference type="Proteomes" id="UP000078492">
    <property type="component" value="Unassembled WGS sequence"/>
</dbReference>
<dbReference type="PROSITE" id="PS50240">
    <property type="entry name" value="TRYPSIN_DOM"/>
    <property type="match status" value="1"/>
</dbReference>
<dbReference type="CDD" id="cd00190">
    <property type="entry name" value="Tryp_SPc"/>
    <property type="match status" value="1"/>
</dbReference>
<organism evidence="8 9">
    <name type="scientific">Trachymyrmex cornetzi</name>
    <dbReference type="NCBI Taxonomy" id="471704"/>
    <lineage>
        <taxon>Eukaryota</taxon>
        <taxon>Metazoa</taxon>
        <taxon>Ecdysozoa</taxon>
        <taxon>Arthropoda</taxon>
        <taxon>Hexapoda</taxon>
        <taxon>Insecta</taxon>
        <taxon>Pterygota</taxon>
        <taxon>Neoptera</taxon>
        <taxon>Endopterygota</taxon>
        <taxon>Hymenoptera</taxon>
        <taxon>Apocrita</taxon>
        <taxon>Aculeata</taxon>
        <taxon>Formicoidea</taxon>
        <taxon>Formicidae</taxon>
        <taxon>Myrmicinae</taxon>
        <taxon>Trachymyrmex</taxon>
    </lineage>
</organism>